<dbReference type="Proteomes" id="UP000319004">
    <property type="component" value="Chromosome"/>
</dbReference>
<dbReference type="InterPro" id="IPR013096">
    <property type="entry name" value="Cupin_2"/>
</dbReference>
<dbReference type="EMBL" id="CP037423">
    <property type="protein sequence ID" value="QDV47127.1"/>
    <property type="molecule type" value="Genomic_DNA"/>
</dbReference>
<evidence type="ECO:0000259" key="1">
    <source>
        <dbReference type="Pfam" id="PF07883"/>
    </source>
</evidence>
<dbReference type="AlphaFoldDB" id="A0A518I275"/>
<reference evidence="2 3" key="1">
    <citation type="submission" date="2019-03" db="EMBL/GenBank/DDBJ databases">
        <title>Deep-cultivation of Planctomycetes and their phenomic and genomic characterization uncovers novel biology.</title>
        <authorList>
            <person name="Wiegand S."/>
            <person name="Jogler M."/>
            <person name="Boedeker C."/>
            <person name="Pinto D."/>
            <person name="Vollmers J."/>
            <person name="Rivas-Marin E."/>
            <person name="Kohn T."/>
            <person name="Peeters S.H."/>
            <person name="Heuer A."/>
            <person name="Rast P."/>
            <person name="Oberbeckmann S."/>
            <person name="Bunk B."/>
            <person name="Jeske O."/>
            <person name="Meyerdierks A."/>
            <person name="Storesund J.E."/>
            <person name="Kallscheuer N."/>
            <person name="Luecker S."/>
            <person name="Lage O.M."/>
            <person name="Pohl T."/>
            <person name="Merkel B.J."/>
            <person name="Hornburger P."/>
            <person name="Mueller R.-W."/>
            <person name="Bruemmer F."/>
            <person name="Labrenz M."/>
            <person name="Spormann A.M."/>
            <person name="Op den Camp H."/>
            <person name="Overmann J."/>
            <person name="Amann R."/>
            <person name="Jetten M.S.M."/>
            <person name="Mascher T."/>
            <person name="Medema M.H."/>
            <person name="Devos D.P."/>
            <person name="Kaster A.-K."/>
            <person name="Ovreas L."/>
            <person name="Rohde M."/>
            <person name="Galperin M.Y."/>
            <person name="Jogler C."/>
        </authorList>
    </citation>
    <scope>NUCLEOTIDE SEQUENCE [LARGE SCALE GENOMIC DNA]</scope>
    <source>
        <strain evidence="2 3">Enr13</strain>
    </source>
</reference>
<proteinExistence type="predicted"/>
<evidence type="ECO:0000313" key="2">
    <source>
        <dbReference type="EMBL" id="QDV47127.1"/>
    </source>
</evidence>
<dbReference type="KEGG" id="snep:Enr13x_70360"/>
<dbReference type="InterPro" id="IPR014710">
    <property type="entry name" value="RmlC-like_jellyroll"/>
</dbReference>
<dbReference type="Gene3D" id="2.60.120.10">
    <property type="entry name" value="Jelly Rolls"/>
    <property type="match status" value="1"/>
</dbReference>
<feature type="domain" description="Cupin type-2" evidence="1">
    <location>
        <begin position="134"/>
        <end position="196"/>
    </location>
</feature>
<name>A0A518I275_9BACT</name>
<dbReference type="SUPFAM" id="SSF51182">
    <property type="entry name" value="RmlC-like cupins"/>
    <property type="match status" value="1"/>
</dbReference>
<dbReference type="Pfam" id="PF07883">
    <property type="entry name" value="Cupin_2"/>
    <property type="match status" value="1"/>
</dbReference>
<protein>
    <submittedName>
        <fullName evidence="2">Cupin domain protein</fullName>
    </submittedName>
</protein>
<dbReference type="InterPro" id="IPR011051">
    <property type="entry name" value="RmlC_Cupin_sf"/>
</dbReference>
<accession>A0A518I275</accession>
<dbReference type="RefSeq" id="WP_145391212.1">
    <property type="nucleotide sequence ID" value="NZ_CP037423.1"/>
</dbReference>
<gene>
    <name evidence="2" type="ORF">Enr13x_70360</name>
</gene>
<sequence length="244" mass="26285">MDHEPDAVSLFAAQTRPLCDLSDSSFPAVLYGWKDEGLTLQSDATHYGFVQRGRAVLKLGGHDFQLTPGMYFSAAGECRLEGSGSGFVASRIGYRGLFQLGGPIEATGRLRYIDGCSDTLLISPAVKGDPCLNLLHIPPHTRQTAHTHPTVRFGIIVGGQGVCRSPNQDLALQPGDIFSIRPEGIHSFNTTHDSLLVIAWHPDSDCGPTHGDHPMINRTVIDGVSAAQRQRNQDASCTPAESRS</sequence>
<keyword evidence="3" id="KW-1185">Reference proteome</keyword>
<evidence type="ECO:0000313" key="3">
    <source>
        <dbReference type="Proteomes" id="UP000319004"/>
    </source>
</evidence>
<dbReference type="OrthoDB" id="285029at2"/>
<organism evidence="2 3">
    <name type="scientific">Stieleria neptunia</name>
    <dbReference type="NCBI Taxonomy" id="2527979"/>
    <lineage>
        <taxon>Bacteria</taxon>
        <taxon>Pseudomonadati</taxon>
        <taxon>Planctomycetota</taxon>
        <taxon>Planctomycetia</taxon>
        <taxon>Pirellulales</taxon>
        <taxon>Pirellulaceae</taxon>
        <taxon>Stieleria</taxon>
    </lineage>
</organism>